<feature type="active site" description="Proton acceptor" evidence="8">
    <location>
        <position position="49"/>
    </location>
</feature>
<evidence type="ECO:0000256" key="9">
    <source>
        <dbReference type="PIRSR" id="PIRSR600888-3"/>
    </source>
</evidence>
<comment type="caution">
    <text evidence="10">The sequence shown here is derived from an EMBL/GenBank/DDBJ whole genome shotgun (WGS) entry which is preliminary data.</text>
</comment>
<dbReference type="AlphaFoldDB" id="A0AAW3ZFR6"/>
<evidence type="ECO:0000256" key="2">
    <source>
        <dbReference type="ARBA" id="ARBA00001997"/>
    </source>
</evidence>
<dbReference type="InterPro" id="IPR000888">
    <property type="entry name" value="RmlC-like"/>
</dbReference>
<accession>A0AAW3ZFR6</accession>
<evidence type="ECO:0000256" key="8">
    <source>
        <dbReference type="PIRSR" id="PIRSR600888-1"/>
    </source>
</evidence>
<feature type="active site" description="Proton donor" evidence="8">
    <location>
        <position position="114"/>
    </location>
</feature>
<dbReference type="EMBL" id="JACYTR010000005">
    <property type="protein sequence ID" value="MBD8524881.1"/>
    <property type="molecule type" value="Genomic_DNA"/>
</dbReference>
<dbReference type="GO" id="GO:0008830">
    <property type="term" value="F:dTDP-4-dehydrorhamnose 3,5-epimerase activity"/>
    <property type="evidence" value="ECO:0007669"/>
    <property type="project" value="UniProtKB-EC"/>
</dbReference>
<evidence type="ECO:0000256" key="6">
    <source>
        <dbReference type="ARBA" id="ARBA00031424"/>
    </source>
</evidence>
<name>A0AAW3ZFR6_9GAMM</name>
<sequence>MAPLPRGVQLQSLGSVSDSADSIALGRSRFEFAQFNLVCSRPGTLRGMHVHACREDSFTVLSGALLIALADVRDGPGFERVSLFELAASTPQTLIIPAGVLHGFYSPGPSKVLYGLSKEWDPRDELGCIWNDPSLSIPWPCAAPTLSVRDAALGSYEQLVGEWRCRIAELTEDAP</sequence>
<dbReference type="PANTHER" id="PTHR21047:SF2">
    <property type="entry name" value="THYMIDINE DIPHOSPHO-4-KETO-RHAMNOSE 3,5-EPIMERASE"/>
    <property type="match status" value="1"/>
</dbReference>
<dbReference type="EC" id="5.1.3.13" evidence="3"/>
<evidence type="ECO:0000256" key="3">
    <source>
        <dbReference type="ARBA" id="ARBA00012098"/>
    </source>
</evidence>
<keyword evidence="11" id="KW-1185">Reference proteome</keyword>
<evidence type="ECO:0000256" key="1">
    <source>
        <dbReference type="ARBA" id="ARBA00001298"/>
    </source>
</evidence>
<comment type="function">
    <text evidence="2">Catalyzes the epimerization of the C3' and C5'positions of dTDP-6-deoxy-D-xylo-4-hexulose, forming dTDP-6-deoxy-L-lyxo-4-hexulose.</text>
</comment>
<gene>
    <name evidence="10" type="ORF">IFO71_03910</name>
</gene>
<evidence type="ECO:0000256" key="5">
    <source>
        <dbReference type="ARBA" id="ARBA00029758"/>
    </source>
</evidence>
<evidence type="ECO:0000313" key="10">
    <source>
        <dbReference type="EMBL" id="MBD8524881.1"/>
    </source>
</evidence>
<organism evidence="10 11">
    <name type="scientific">Pseudomarimonas arenosa</name>
    <dbReference type="NCBI Taxonomy" id="2774145"/>
    <lineage>
        <taxon>Bacteria</taxon>
        <taxon>Pseudomonadati</taxon>
        <taxon>Pseudomonadota</taxon>
        <taxon>Gammaproteobacteria</taxon>
        <taxon>Lysobacterales</taxon>
        <taxon>Lysobacteraceae</taxon>
        <taxon>Pseudomarimonas</taxon>
    </lineage>
</organism>
<protein>
    <recommendedName>
        <fullName evidence="4">dTDP-4-dehydrorhamnose 3,5-epimerase</fullName>
        <ecNumber evidence="3">5.1.3.13</ecNumber>
    </recommendedName>
    <alternativeName>
        <fullName evidence="6">Thymidine diphospho-4-keto-rhamnose 3,5-epimerase</fullName>
    </alternativeName>
    <alternativeName>
        <fullName evidence="5">dTDP-4-keto-6-deoxyglucose 3,5-epimerase</fullName>
    </alternativeName>
    <alternativeName>
        <fullName evidence="7">dTDP-6-deoxy-D-xylo-4-hexulose 3,5-epimerase</fullName>
    </alternativeName>
</protein>
<dbReference type="SUPFAM" id="SSF51182">
    <property type="entry name" value="RmlC-like cupins"/>
    <property type="match status" value="1"/>
</dbReference>
<proteinExistence type="predicted"/>
<evidence type="ECO:0000313" key="11">
    <source>
        <dbReference type="Proteomes" id="UP000613768"/>
    </source>
</evidence>
<dbReference type="InterPro" id="IPR014710">
    <property type="entry name" value="RmlC-like_jellyroll"/>
</dbReference>
<dbReference type="GO" id="GO:0000271">
    <property type="term" value="P:polysaccharide biosynthetic process"/>
    <property type="evidence" value="ECO:0007669"/>
    <property type="project" value="TreeGrafter"/>
</dbReference>
<dbReference type="GO" id="GO:0005829">
    <property type="term" value="C:cytosol"/>
    <property type="evidence" value="ECO:0007669"/>
    <property type="project" value="TreeGrafter"/>
</dbReference>
<dbReference type="GO" id="GO:0019305">
    <property type="term" value="P:dTDP-rhamnose biosynthetic process"/>
    <property type="evidence" value="ECO:0007669"/>
    <property type="project" value="TreeGrafter"/>
</dbReference>
<evidence type="ECO:0000256" key="4">
    <source>
        <dbReference type="ARBA" id="ARBA00019595"/>
    </source>
</evidence>
<dbReference type="Gene3D" id="2.60.120.10">
    <property type="entry name" value="Jelly Rolls"/>
    <property type="match status" value="1"/>
</dbReference>
<dbReference type="Pfam" id="PF00908">
    <property type="entry name" value="dTDP_sugar_isom"/>
    <property type="match status" value="1"/>
</dbReference>
<dbReference type="Proteomes" id="UP000613768">
    <property type="component" value="Unassembled WGS sequence"/>
</dbReference>
<reference evidence="10 11" key="1">
    <citation type="submission" date="2020-09" db="EMBL/GenBank/DDBJ databases">
        <title>Pseudoxanthomonas sp. CAU 1598 isolated from sand of Yaerae Beach.</title>
        <authorList>
            <person name="Kim W."/>
        </authorList>
    </citation>
    <scope>NUCLEOTIDE SEQUENCE [LARGE SCALE GENOMIC DNA]</scope>
    <source>
        <strain evidence="10 11">CAU 1598</strain>
    </source>
</reference>
<feature type="site" description="Participates in a stacking interaction with the thymidine ring of dTDP-4-oxo-6-deoxyglucose" evidence="9">
    <location>
        <position position="120"/>
    </location>
</feature>
<dbReference type="InterPro" id="IPR011051">
    <property type="entry name" value="RmlC_Cupin_sf"/>
</dbReference>
<evidence type="ECO:0000256" key="7">
    <source>
        <dbReference type="ARBA" id="ARBA00033311"/>
    </source>
</evidence>
<dbReference type="PANTHER" id="PTHR21047">
    <property type="entry name" value="DTDP-6-DEOXY-D-GLUCOSE-3,5 EPIMERASE"/>
    <property type="match status" value="1"/>
</dbReference>
<comment type="catalytic activity">
    <reaction evidence="1">
        <text>dTDP-4-dehydro-6-deoxy-alpha-D-glucose = dTDP-4-dehydro-beta-L-rhamnose</text>
        <dbReference type="Rhea" id="RHEA:16969"/>
        <dbReference type="ChEBI" id="CHEBI:57649"/>
        <dbReference type="ChEBI" id="CHEBI:62830"/>
        <dbReference type="EC" id="5.1.3.13"/>
    </reaction>
</comment>